<evidence type="ECO:0000313" key="2">
    <source>
        <dbReference type="EMBL" id="EEU40648.1"/>
    </source>
</evidence>
<organism evidence="2 3">
    <name type="scientific">Fusarium vanettenii (strain ATCC MYA-4622 / CBS 123669 / FGSC 9596 / NRRL 45880 / 77-13-4)</name>
    <name type="common">Fusarium solani subsp. pisi</name>
    <dbReference type="NCBI Taxonomy" id="660122"/>
    <lineage>
        <taxon>Eukaryota</taxon>
        <taxon>Fungi</taxon>
        <taxon>Dikarya</taxon>
        <taxon>Ascomycota</taxon>
        <taxon>Pezizomycotina</taxon>
        <taxon>Sordariomycetes</taxon>
        <taxon>Hypocreomycetidae</taxon>
        <taxon>Hypocreales</taxon>
        <taxon>Nectriaceae</taxon>
        <taxon>Fusarium</taxon>
        <taxon>Fusarium solani species complex</taxon>
        <taxon>Fusarium vanettenii</taxon>
    </lineage>
</organism>
<keyword evidence="1" id="KW-1133">Transmembrane helix</keyword>
<dbReference type="OrthoDB" id="3692311at2759"/>
<dbReference type="InParanoid" id="C7Z675"/>
<protein>
    <submittedName>
        <fullName evidence="2">Uncharacterized protein</fullName>
    </submittedName>
</protein>
<keyword evidence="1" id="KW-0472">Membrane</keyword>
<dbReference type="GeneID" id="9668551"/>
<dbReference type="eggNOG" id="ENOG502R1YG">
    <property type="taxonomic scope" value="Eukaryota"/>
</dbReference>
<evidence type="ECO:0000256" key="1">
    <source>
        <dbReference type="SAM" id="Phobius"/>
    </source>
</evidence>
<evidence type="ECO:0000313" key="3">
    <source>
        <dbReference type="Proteomes" id="UP000005206"/>
    </source>
</evidence>
<dbReference type="Proteomes" id="UP000005206">
    <property type="component" value="Chromosome 2"/>
</dbReference>
<keyword evidence="3" id="KW-1185">Reference proteome</keyword>
<dbReference type="EMBL" id="GG698910">
    <property type="protein sequence ID" value="EEU40648.1"/>
    <property type="molecule type" value="Genomic_DNA"/>
</dbReference>
<keyword evidence="1" id="KW-0812">Transmembrane</keyword>
<feature type="transmembrane region" description="Helical" evidence="1">
    <location>
        <begin position="435"/>
        <end position="457"/>
    </location>
</feature>
<sequence length="535" mass="58122">MVAYLNNKEKSPLGDDVLEVLQIASTLWPISFAAVAGPCLKTLALHRAEQGSSIASLEFLLTSQTTVAAFKNIFTVRHITAWSIGIAFVWCLSPLGGQAAVRSLHLQPISTVTEVPALYYLGSNISDLNFFYNGSVDAAVFSGGSTQSSLISKFRSAIVTSFYMPDTLISHANGSTDGFDSAIAALGGKDGSRKLLYNNASYSELPLERYKGSGRGVNPNIILDIVNNTGTHEHLATVRYANVDFEPASKLELVVVGRCDGDELGTVDWTLQICDISTSYVDIQVACTRLSPSDDLICEAAQIRNTPGFPIAGNLTALSCWRVSTGIVSELPFITANEHLLEASGLETYLHDPTYVFSRTPETFSHTPGCFSNVSLEVFGSRMATILNTAIMATYNFSVLTGGDGISLKDRGGMWHNTTATWTEFVKSRYVMHKVWFSVSLASTLVLFCLSLVNVVVRYIIKAPDFLEGVAGLTRDSQYIRVSQEGSGMSGSDRLQIIKGTKFRICDVNPDADVGRIALTTNVDSPKLDWRRTYS</sequence>
<dbReference type="HOGENOM" id="CLU_012207_3_0_1"/>
<dbReference type="AlphaFoldDB" id="C7Z675"/>
<dbReference type="RefSeq" id="XP_003046361.1">
    <property type="nucleotide sequence ID" value="XM_003046315.1"/>
</dbReference>
<dbReference type="VEuPathDB" id="FungiDB:NECHADRAFT_76004"/>
<accession>C7Z675</accession>
<dbReference type="OMA" id="IICAVAN"/>
<gene>
    <name evidence="2" type="ORF">NECHADRAFT_76004</name>
</gene>
<dbReference type="KEGG" id="nhe:NECHADRAFT_76004"/>
<proteinExistence type="predicted"/>
<reference evidence="2 3" key="1">
    <citation type="journal article" date="2009" name="PLoS Genet.">
        <title>The genome of Nectria haematococca: contribution of supernumerary chromosomes to gene expansion.</title>
        <authorList>
            <person name="Coleman J.J."/>
            <person name="Rounsley S.D."/>
            <person name="Rodriguez-Carres M."/>
            <person name="Kuo A."/>
            <person name="Wasmann C.C."/>
            <person name="Grimwood J."/>
            <person name="Schmutz J."/>
            <person name="Taga M."/>
            <person name="White G.J."/>
            <person name="Zhou S."/>
            <person name="Schwartz D.C."/>
            <person name="Freitag M."/>
            <person name="Ma L.J."/>
            <person name="Danchin E.G."/>
            <person name="Henrissat B."/>
            <person name="Coutinho P.M."/>
            <person name="Nelson D.R."/>
            <person name="Straney D."/>
            <person name="Napoli C.A."/>
            <person name="Barker B.M."/>
            <person name="Gribskov M."/>
            <person name="Rep M."/>
            <person name="Kroken S."/>
            <person name="Molnar I."/>
            <person name="Rensing C."/>
            <person name="Kennell J.C."/>
            <person name="Zamora J."/>
            <person name="Farman M.L."/>
            <person name="Selker E.U."/>
            <person name="Salamov A."/>
            <person name="Shapiro H."/>
            <person name="Pangilinan J."/>
            <person name="Lindquist E."/>
            <person name="Lamers C."/>
            <person name="Grigoriev I.V."/>
            <person name="Geiser D.M."/>
            <person name="Covert S.F."/>
            <person name="Temporini E."/>
            <person name="Vanetten H.D."/>
        </authorList>
    </citation>
    <scope>NUCLEOTIDE SEQUENCE [LARGE SCALE GENOMIC DNA]</scope>
    <source>
        <strain evidence="3">ATCC MYA-4622 / CBS 123669 / FGSC 9596 / NRRL 45880 / 77-13-4</strain>
    </source>
</reference>
<name>C7Z675_FUSV7</name>